<dbReference type="KEGG" id="abom:D7I45_04855"/>
<feature type="transmembrane region" description="Helical" evidence="1">
    <location>
        <begin position="190"/>
        <end position="212"/>
    </location>
</feature>
<feature type="transmembrane region" description="Helical" evidence="1">
    <location>
        <begin position="58"/>
        <end position="77"/>
    </location>
</feature>
<accession>A0A387AQ31</accession>
<reference evidence="2 3" key="1">
    <citation type="submission" date="2018-09" db="EMBL/GenBank/DDBJ databases">
        <title>Genome sequencing of strain BHWM-4.</title>
        <authorList>
            <person name="Heo J."/>
            <person name="Kim S.-J."/>
            <person name="Kwon S.-W."/>
        </authorList>
    </citation>
    <scope>NUCLEOTIDE SEQUENCE [LARGE SCALE GENOMIC DNA]</scope>
    <source>
        <strain evidence="2 3">BHWM-4</strain>
    </source>
</reference>
<feature type="transmembrane region" description="Helical" evidence="1">
    <location>
        <begin position="145"/>
        <end position="170"/>
    </location>
</feature>
<keyword evidence="1" id="KW-0812">Transmembrane</keyword>
<keyword evidence="1" id="KW-0472">Membrane</keyword>
<sequence>MFKNVRWQIRLIFILWIIFLFLMTRPPFTFLVLNTFLGYIPIELSLELTNKYIEKSWFFWPILILWFLFYPNAPYLLTDLFHLSRLNPYNSYNGLMRLSITMWGNYAYLMISALGCSLIGFYGLFQIVNRCCSFFAIKSKQVRVYIILILNVFSSIGIYVGRFLRLHTIYLAFSPRLVLDQLSEMWTPRMLLFVIILTVVQSFIYWVLYLIIKDARASEY</sequence>
<organism evidence="2 3">
    <name type="scientific">Apilactobacillus bombintestini</name>
    <dbReference type="NCBI Taxonomy" id="2419772"/>
    <lineage>
        <taxon>Bacteria</taxon>
        <taxon>Bacillati</taxon>
        <taxon>Bacillota</taxon>
        <taxon>Bacilli</taxon>
        <taxon>Lactobacillales</taxon>
        <taxon>Lactobacillaceae</taxon>
        <taxon>Apilactobacillus</taxon>
    </lineage>
</organism>
<keyword evidence="1" id="KW-1133">Transmembrane helix</keyword>
<dbReference type="Pfam" id="PF07099">
    <property type="entry name" value="DUF1361"/>
    <property type="match status" value="1"/>
</dbReference>
<proteinExistence type="predicted"/>
<dbReference type="EMBL" id="CP032626">
    <property type="protein sequence ID" value="AYF92844.1"/>
    <property type="molecule type" value="Genomic_DNA"/>
</dbReference>
<feature type="transmembrane region" description="Helical" evidence="1">
    <location>
        <begin position="7"/>
        <end position="23"/>
    </location>
</feature>
<evidence type="ECO:0000313" key="2">
    <source>
        <dbReference type="EMBL" id="AYF92844.1"/>
    </source>
</evidence>
<gene>
    <name evidence="2" type="ORF">D7I45_04855</name>
</gene>
<protein>
    <submittedName>
        <fullName evidence="2">DUF1361 domain-containing protein</fullName>
    </submittedName>
</protein>
<dbReference type="Proteomes" id="UP000272003">
    <property type="component" value="Chromosome"/>
</dbReference>
<dbReference type="AlphaFoldDB" id="A0A387AQ31"/>
<name>A0A387AQ31_9LACO</name>
<evidence type="ECO:0000313" key="3">
    <source>
        <dbReference type="Proteomes" id="UP000272003"/>
    </source>
</evidence>
<feature type="transmembrane region" description="Helical" evidence="1">
    <location>
        <begin position="106"/>
        <end position="125"/>
    </location>
</feature>
<dbReference type="InterPro" id="IPR009793">
    <property type="entry name" value="DUF1361"/>
</dbReference>
<feature type="transmembrane region" description="Helical" evidence="1">
    <location>
        <begin position="29"/>
        <end position="46"/>
    </location>
</feature>
<keyword evidence="3" id="KW-1185">Reference proteome</keyword>
<evidence type="ECO:0000256" key="1">
    <source>
        <dbReference type="SAM" id="Phobius"/>
    </source>
</evidence>
<dbReference type="OrthoDB" id="4540541at2"/>